<feature type="region of interest" description="Disordered" evidence="1">
    <location>
        <begin position="94"/>
        <end position="130"/>
    </location>
</feature>
<dbReference type="SUPFAM" id="SSF140453">
    <property type="entry name" value="EsxAB dimer-like"/>
    <property type="match status" value="1"/>
</dbReference>
<keyword evidence="3" id="KW-1185">Reference proteome</keyword>
<evidence type="ECO:0000256" key="1">
    <source>
        <dbReference type="SAM" id="MobiDB-lite"/>
    </source>
</evidence>
<gene>
    <name evidence="2" type="ORF">SAMN05421870_113177</name>
</gene>
<evidence type="ECO:0000313" key="2">
    <source>
        <dbReference type="EMBL" id="SES25537.1"/>
    </source>
</evidence>
<organism evidence="2 3">
    <name type="scientific">Streptomyces qinglanensis</name>
    <dbReference type="NCBI Taxonomy" id="943816"/>
    <lineage>
        <taxon>Bacteria</taxon>
        <taxon>Bacillati</taxon>
        <taxon>Actinomycetota</taxon>
        <taxon>Actinomycetes</taxon>
        <taxon>Kitasatosporales</taxon>
        <taxon>Streptomycetaceae</taxon>
        <taxon>Streptomyces</taxon>
    </lineage>
</organism>
<protein>
    <submittedName>
        <fullName evidence="2">Proteins of 100 residues with WXG</fullName>
    </submittedName>
</protein>
<sequence length="130" mass="14113">MGDKQNVDDKTLKSLANELEEMMGAISGRVTRLNQLIDNLEGAWQGIAKGAFDRVQRGMNDDLRVQRRIMEGFVGSIHGNLGIKDSNEDDIVQSMNKLGSGENPQHFSATGPDTTQGSLAGAYSSKLSQM</sequence>
<dbReference type="OrthoDB" id="4283504at2"/>
<dbReference type="Pfam" id="PF06013">
    <property type="entry name" value="WXG100"/>
    <property type="match status" value="1"/>
</dbReference>
<dbReference type="RefSeq" id="WP_075002564.1">
    <property type="nucleotide sequence ID" value="NZ_FOGO01000013.1"/>
</dbReference>
<proteinExistence type="predicted"/>
<dbReference type="InterPro" id="IPR036689">
    <property type="entry name" value="ESAT-6-like_sf"/>
</dbReference>
<accession>A0A1H9VVX9</accession>
<dbReference type="InterPro" id="IPR010310">
    <property type="entry name" value="T7SS_ESAT-6-like"/>
</dbReference>
<evidence type="ECO:0000313" key="3">
    <source>
        <dbReference type="Proteomes" id="UP000182841"/>
    </source>
</evidence>
<dbReference type="Gene3D" id="1.10.287.1060">
    <property type="entry name" value="ESAT-6-like"/>
    <property type="match status" value="1"/>
</dbReference>
<name>A0A1H9VVX9_9ACTN</name>
<feature type="compositionally biased region" description="Polar residues" evidence="1">
    <location>
        <begin position="94"/>
        <end position="118"/>
    </location>
</feature>
<dbReference type="AlphaFoldDB" id="A0A1H9VVX9"/>
<dbReference type="Proteomes" id="UP000182841">
    <property type="component" value="Unassembled WGS sequence"/>
</dbReference>
<dbReference type="EMBL" id="FOGO01000013">
    <property type="protein sequence ID" value="SES25537.1"/>
    <property type="molecule type" value="Genomic_DNA"/>
</dbReference>
<reference evidence="3" key="1">
    <citation type="submission" date="2016-10" db="EMBL/GenBank/DDBJ databases">
        <authorList>
            <person name="Varghese N."/>
            <person name="Submissions S."/>
        </authorList>
    </citation>
    <scope>NUCLEOTIDE SEQUENCE [LARGE SCALE GENOMIC DNA]</scope>
    <source>
        <strain evidence="3">CGMCC 4.6825</strain>
    </source>
</reference>